<dbReference type="Pfam" id="PF02694">
    <property type="entry name" value="UPF0060"/>
    <property type="match status" value="1"/>
</dbReference>
<dbReference type="OrthoDB" id="123240at2"/>
<dbReference type="RefSeq" id="WP_011241326.1">
    <property type="nucleotide sequence ID" value="NC_017262.1"/>
</dbReference>
<gene>
    <name evidence="6" type="ordered locus">Zmob_1568</name>
</gene>
<protein>
    <submittedName>
        <fullName evidence="6">Uncharacterized protein</fullName>
    </submittedName>
</protein>
<dbReference type="NCBIfam" id="NF002586">
    <property type="entry name" value="PRK02237.1"/>
    <property type="match status" value="1"/>
</dbReference>
<proteinExistence type="inferred from homology"/>
<keyword evidence="2 5" id="KW-0812">Transmembrane</keyword>
<feature type="transmembrane region" description="Helical" evidence="5">
    <location>
        <begin position="58"/>
        <end position="75"/>
    </location>
</feature>
<keyword evidence="5" id="KW-0997">Cell inner membrane</keyword>
<feature type="transmembrane region" description="Helical" evidence="5">
    <location>
        <begin position="6"/>
        <end position="24"/>
    </location>
</feature>
<dbReference type="HOGENOM" id="CLU_117653_1_0_5"/>
<evidence type="ECO:0000256" key="3">
    <source>
        <dbReference type="ARBA" id="ARBA00022989"/>
    </source>
</evidence>
<evidence type="ECO:0000313" key="7">
    <source>
        <dbReference type="Proteomes" id="UP000001494"/>
    </source>
</evidence>
<dbReference type="EMBL" id="CP002850">
    <property type="protein sequence ID" value="AEH63383.1"/>
    <property type="molecule type" value="Genomic_DNA"/>
</dbReference>
<evidence type="ECO:0000256" key="4">
    <source>
        <dbReference type="ARBA" id="ARBA00023136"/>
    </source>
</evidence>
<organism evidence="6 7">
    <name type="scientific">Zymomonas mobilis subsp. mobilis (strain ATCC 10988 / DSM 424 / LMG 404 / NCIMB 8938 / NRRL B-806 / ZM1)</name>
    <dbReference type="NCBI Taxonomy" id="555217"/>
    <lineage>
        <taxon>Bacteria</taxon>
        <taxon>Pseudomonadati</taxon>
        <taxon>Pseudomonadota</taxon>
        <taxon>Alphaproteobacteria</taxon>
        <taxon>Sphingomonadales</taxon>
        <taxon>Zymomonadaceae</taxon>
        <taxon>Zymomonas</taxon>
    </lineage>
</organism>
<evidence type="ECO:0000256" key="5">
    <source>
        <dbReference type="HAMAP-Rule" id="MF_00010"/>
    </source>
</evidence>
<comment type="subcellular location">
    <subcellularLocation>
        <location evidence="5">Cell inner membrane</location>
        <topology evidence="5">Multi-pass membrane protein</topology>
    </subcellularLocation>
</comment>
<dbReference type="KEGG" id="zmm:Zmob_1568"/>
<evidence type="ECO:0000256" key="1">
    <source>
        <dbReference type="ARBA" id="ARBA00022475"/>
    </source>
</evidence>
<dbReference type="eggNOG" id="COG1742">
    <property type="taxonomic scope" value="Bacteria"/>
</dbReference>
<feature type="transmembrane region" description="Helical" evidence="5">
    <location>
        <begin position="31"/>
        <end position="52"/>
    </location>
</feature>
<dbReference type="InterPro" id="IPR037185">
    <property type="entry name" value="EmrE-like"/>
</dbReference>
<comment type="similarity">
    <text evidence="5">Belongs to the UPF0060 family.</text>
</comment>
<keyword evidence="1 5" id="KW-1003">Cell membrane</keyword>
<dbReference type="HAMAP" id="MF_00010">
    <property type="entry name" value="UPF0060"/>
    <property type="match status" value="1"/>
</dbReference>
<dbReference type="Proteomes" id="UP000001494">
    <property type="component" value="Chromosome"/>
</dbReference>
<dbReference type="GO" id="GO:0005886">
    <property type="term" value="C:plasma membrane"/>
    <property type="evidence" value="ECO:0007669"/>
    <property type="project" value="UniProtKB-SubCell"/>
</dbReference>
<name>A0A0H3G0B3_ZYMMA</name>
<dbReference type="InterPro" id="IPR003844">
    <property type="entry name" value="UPF0060"/>
</dbReference>
<keyword evidence="4 5" id="KW-0472">Membrane</keyword>
<feature type="transmembrane region" description="Helical" evidence="5">
    <location>
        <begin position="87"/>
        <end position="104"/>
    </location>
</feature>
<reference evidence="6 7" key="1">
    <citation type="journal article" date="2011" name="J. Bacteriol.">
        <title>Genome sequence of the ethanol-producing Zymomonas mobilis subsp. mobilis lectotype strain ATCC 10988.</title>
        <authorList>
            <person name="Pappas K.M."/>
            <person name="Kouvelis V.N."/>
            <person name="Saunders E."/>
            <person name="Brettin T.S."/>
            <person name="Bruce D."/>
            <person name="Detter C."/>
            <person name="Balakireva M."/>
            <person name="Han C.S."/>
            <person name="Savvakis G."/>
            <person name="Kyrpides N.C."/>
            <person name="Typas M.A."/>
        </authorList>
    </citation>
    <scope>NUCLEOTIDE SEQUENCE [LARGE SCALE GENOMIC DNA]</scope>
    <source>
        <strain evidence="7">ATCC 10988 / DSM 424 / CCUG 17860 / LMG 404 / NCIMB 8938 / NRRL B-806 / ZM1</strain>
    </source>
</reference>
<evidence type="ECO:0000313" key="6">
    <source>
        <dbReference type="EMBL" id="AEH63383.1"/>
    </source>
</evidence>
<dbReference type="AlphaFoldDB" id="A0A0H3G0B3"/>
<dbReference type="SMR" id="A0A0H3G0B3"/>
<accession>A0A0H3G0B3</accession>
<sequence>MLALLYIPAALAEITGCFSFWAWIRLHKSPLWLLPGIASLLLFAWLLTFSPAENAGKAYAVYGGIYIIMSLLWSWKVEATPPDHWDLIGAAFCLVGAAIILWMPRSL</sequence>
<dbReference type="PANTHER" id="PTHR36116">
    <property type="entry name" value="UPF0060 MEMBRANE PROTEIN YNFA"/>
    <property type="match status" value="1"/>
</dbReference>
<keyword evidence="3 5" id="KW-1133">Transmembrane helix</keyword>
<dbReference type="PANTHER" id="PTHR36116:SF1">
    <property type="entry name" value="UPF0060 MEMBRANE PROTEIN YNFA"/>
    <property type="match status" value="1"/>
</dbReference>
<evidence type="ECO:0000256" key="2">
    <source>
        <dbReference type="ARBA" id="ARBA00022692"/>
    </source>
</evidence>
<dbReference type="SUPFAM" id="SSF103481">
    <property type="entry name" value="Multidrug resistance efflux transporter EmrE"/>
    <property type="match status" value="1"/>
</dbReference>